<dbReference type="GeneID" id="64672769"/>
<feature type="compositionally biased region" description="Polar residues" evidence="1">
    <location>
        <begin position="376"/>
        <end position="387"/>
    </location>
</feature>
<comment type="caution">
    <text evidence="4">The sequence shown here is derived from an EMBL/GenBank/DDBJ whole genome shotgun (WGS) entry which is preliminary data.</text>
</comment>
<keyword evidence="3" id="KW-0732">Signal</keyword>
<feature type="chain" id="PRO_5042220202" evidence="3">
    <location>
        <begin position="20"/>
        <end position="473"/>
    </location>
</feature>
<evidence type="ECO:0000256" key="2">
    <source>
        <dbReference type="SAM" id="Phobius"/>
    </source>
</evidence>
<organism evidence="4 5">
    <name type="scientific">Suillus fuscotomentosus</name>
    <dbReference type="NCBI Taxonomy" id="1912939"/>
    <lineage>
        <taxon>Eukaryota</taxon>
        <taxon>Fungi</taxon>
        <taxon>Dikarya</taxon>
        <taxon>Basidiomycota</taxon>
        <taxon>Agaricomycotina</taxon>
        <taxon>Agaricomycetes</taxon>
        <taxon>Agaricomycetidae</taxon>
        <taxon>Boletales</taxon>
        <taxon>Suillineae</taxon>
        <taxon>Suillaceae</taxon>
        <taxon>Suillus</taxon>
    </lineage>
</organism>
<protein>
    <submittedName>
        <fullName evidence="4">Uncharacterized protein</fullName>
    </submittedName>
</protein>
<dbReference type="RefSeq" id="XP_041233523.1">
    <property type="nucleotide sequence ID" value="XM_041378471.1"/>
</dbReference>
<name>A0AAD4HT16_9AGAM</name>
<dbReference type="AlphaFoldDB" id="A0AAD4HT16"/>
<feature type="region of interest" description="Disordered" evidence="1">
    <location>
        <begin position="361"/>
        <end position="388"/>
    </location>
</feature>
<feature type="compositionally biased region" description="Low complexity" evidence="1">
    <location>
        <begin position="410"/>
        <end position="422"/>
    </location>
</feature>
<sequence>MQFVRVFTYIASCLSVARAFSVTVGTPTQCDPLKISWTGGQAPFEIHLTPSLNPYQNVSVPASAFKNGVGSYSISELSLASGTKFLLTMSDATGFGSGGTTDQLTVGNSGKNDCNIQDLPPPYMFFLTPTPSPMTQCSQFTISVNSSAAAANGAVLPITIAQLIPGGQPTIFYSNEDTFTSVIDVTGGTSLLYFVTDSKGRQGGVSGFQQVLKSSNFTCLSANSPSSTAGISATATSTALPSSGSSSKVALIAGAVGSAVVLTALVILGMCLWRKRRAFRIQPSKKTYFQLQNTDEVSLYSDALPSPSSSPYPVSYLSSFIQPGSQPIPHADSAVYGGIQMSDMTPVEHMAVRARLAPPLPRKRDPVHFSSPVEPGSQSISTTSGNVTVRDPPALFHVERQTSPDTDSLAMHGASGSQSMASASAQTAYQPPIQIIVHTDADDVMPDRNGLVELPPQYSDHWENRTLESKSAS</sequence>
<feature type="region of interest" description="Disordered" evidence="1">
    <location>
        <begin position="403"/>
        <end position="422"/>
    </location>
</feature>
<feature type="signal peptide" evidence="3">
    <location>
        <begin position="1"/>
        <end position="19"/>
    </location>
</feature>
<evidence type="ECO:0000256" key="1">
    <source>
        <dbReference type="SAM" id="MobiDB-lite"/>
    </source>
</evidence>
<reference evidence="4" key="1">
    <citation type="journal article" date="2020" name="New Phytol.">
        <title>Comparative genomics reveals dynamic genome evolution in host specialist ectomycorrhizal fungi.</title>
        <authorList>
            <person name="Lofgren L.A."/>
            <person name="Nguyen N.H."/>
            <person name="Vilgalys R."/>
            <person name="Ruytinx J."/>
            <person name="Liao H.L."/>
            <person name="Branco S."/>
            <person name="Kuo A."/>
            <person name="LaButti K."/>
            <person name="Lipzen A."/>
            <person name="Andreopoulos W."/>
            <person name="Pangilinan J."/>
            <person name="Riley R."/>
            <person name="Hundley H."/>
            <person name="Na H."/>
            <person name="Barry K."/>
            <person name="Grigoriev I.V."/>
            <person name="Stajich J.E."/>
            <person name="Kennedy P.G."/>
        </authorList>
    </citation>
    <scope>NUCLEOTIDE SEQUENCE</scope>
    <source>
        <strain evidence="4">FC203</strain>
    </source>
</reference>
<keyword evidence="2" id="KW-0812">Transmembrane</keyword>
<keyword evidence="2" id="KW-1133">Transmembrane helix</keyword>
<dbReference type="EMBL" id="JABBWK010000002">
    <property type="protein sequence ID" value="KAG1907948.1"/>
    <property type="molecule type" value="Genomic_DNA"/>
</dbReference>
<feature type="transmembrane region" description="Helical" evidence="2">
    <location>
        <begin position="249"/>
        <end position="273"/>
    </location>
</feature>
<keyword evidence="5" id="KW-1185">Reference proteome</keyword>
<proteinExistence type="predicted"/>
<dbReference type="Proteomes" id="UP001195769">
    <property type="component" value="Unassembled WGS sequence"/>
</dbReference>
<evidence type="ECO:0000313" key="4">
    <source>
        <dbReference type="EMBL" id="KAG1907948.1"/>
    </source>
</evidence>
<keyword evidence="2" id="KW-0472">Membrane</keyword>
<evidence type="ECO:0000313" key="5">
    <source>
        <dbReference type="Proteomes" id="UP001195769"/>
    </source>
</evidence>
<gene>
    <name evidence="4" type="ORF">F5891DRAFT_997943</name>
</gene>
<evidence type="ECO:0000256" key="3">
    <source>
        <dbReference type="SAM" id="SignalP"/>
    </source>
</evidence>
<accession>A0AAD4HT16</accession>